<dbReference type="Pfam" id="PF01161">
    <property type="entry name" value="PBP"/>
    <property type="match status" value="1"/>
</dbReference>
<keyword evidence="4" id="KW-0175">Coiled coil</keyword>
<dbReference type="Gene3D" id="3.90.280.10">
    <property type="entry name" value="PEBP-like"/>
    <property type="match status" value="1"/>
</dbReference>
<evidence type="ECO:0000256" key="1">
    <source>
        <dbReference type="ARBA" id="ARBA00004173"/>
    </source>
</evidence>
<dbReference type="OMA" id="RDKREMD"/>
<sequence>MSAKEYARLVPRAHRARRTPVIDRPMRPRMIAWAGPAAFYPNRFYEIDKWYKGRIDKPEQLPKLHIIDPANHLHSLSELLERQKPNITPIDIGFAQRPKRVSVAKTDEERAVLERKARKMELLIDPETTEFSSFTVLQHYGIFEHLFGPGTFFHNVQDLDVSYGDNAVYFGNTISASLLSSKPEVKIESVKAGEYNTLMMVNLEGNPYEKEGEVAHWVVANIPDGKSIDDGEELVPYLEPLPFCGTGYHRIAFILFRHEKPVKSLPLFYSETLAGRIFSMSAMYKQNEDLITPSCATFFRTTYEISVKNRLHKMGLKSPIYEYQYNEALKPEQKEFPKKPQPFDLYMDMYRDPKEVEQELLEERLRRAQLDDYQAPKWLDPNYNENKKELPAWQHRRILAREGRYRALYNNALKS</sequence>
<keyword evidence="10" id="KW-1185">Reference proteome</keyword>
<dbReference type="GO" id="GO:0005762">
    <property type="term" value="C:mitochondrial large ribosomal subunit"/>
    <property type="evidence" value="ECO:0007669"/>
    <property type="project" value="TreeGrafter"/>
</dbReference>
<proteinExistence type="inferred from homology"/>
<dbReference type="PANTHER" id="PTHR11362">
    <property type="entry name" value="PHOSPHATIDYLETHANOLAMINE-BINDING PROTEIN"/>
    <property type="match status" value="1"/>
</dbReference>
<evidence type="ECO:0000256" key="7">
    <source>
        <dbReference type="ARBA" id="ARBA00038016"/>
    </source>
</evidence>
<dbReference type="OrthoDB" id="2153661at2759"/>
<evidence type="ECO:0000256" key="9">
    <source>
        <dbReference type="ARBA" id="ARBA00041206"/>
    </source>
</evidence>
<dbReference type="CDD" id="cd00866">
    <property type="entry name" value="PEBP_euk"/>
    <property type="match status" value="1"/>
</dbReference>
<comment type="subcellular location">
    <subcellularLocation>
        <location evidence="1">Mitochondrion</location>
    </subcellularLocation>
</comment>
<dbReference type="WBParaSite" id="HCON_00016174-00001">
    <property type="protein sequence ID" value="HCON_00016174-00001"/>
    <property type="gene ID" value="HCON_00016174"/>
</dbReference>
<dbReference type="Proteomes" id="UP000025227">
    <property type="component" value="Unplaced"/>
</dbReference>
<evidence type="ECO:0000256" key="3">
    <source>
        <dbReference type="ARBA" id="ARBA00022980"/>
    </source>
</evidence>
<accession>A0A7I4XWZ0</accession>
<name>A0A7I4XWZ0_HAECO</name>
<dbReference type="InterPro" id="IPR035810">
    <property type="entry name" value="PEBP_euk"/>
</dbReference>
<evidence type="ECO:0000313" key="10">
    <source>
        <dbReference type="Proteomes" id="UP000025227"/>
    </source>
</evidence>
<dbReference type="InterPro" id="IPR036610">
    <property type="entry name" value="PEBP-like_sf"/>
</dbReference>
<dbReference type="PANTHER" id="PTHR11362:SF133">
    <property type="entry name" value="LARGE RIBOSOMAL SUBUNIT PROTEIN ML38"/>
    <property type="match status" value="1"/>
</dbReference>
<dbReference type="InterPro" id="IPR008914">
    <property type="entry name" value="PEBP"/>
</dbReference>
<organism evidence="10 11">
    <name type="scientific">Haemonchus contortus</name>
    <name type="common">Barber pole worm</name>
    <dbReference type="NCBI Taxonomy" id="6289"/>
    <lineage>
        <taxon>Eukaryota</taxon>
        <taxon>Metazoa</taxon>
        <taxon>Ecdysozoa</taxon>
        <taxon>Nematoda</taxon>
        <taxon>Chromadorea</taxon>
        <taxon>Rhabditida</taxon>
        <taxon>Rhabditina</taxon>
        <taxon>Rhabditomorpha</taxon>
        <taxon>Strongyloidea</taxon>
        <taxon>Trichostrongylidae</taxon>
        <taxon>Haemonchus</taxon>
    </lineage>
</organism>
<reference evidence="11" key="1">
    <citation type="submission" date="2020-12" db="UniProtKB">
        <authorList>
            <consortium name="WormBaseParasite"/>
        </authorList>
    </citation>
    <scope>IDENTIFICATION</scope>
    <source>
        <strain evidence="11">MHco3</strain>
    </source>
</reference>
<keyword evidence="5" id="KW-0496">Mitochondrion</keyword>
<keyword evidence="3" id="KW-0689">Ribosomal protein</keyword>
<evidence type="ECO:0000256" key="2">
    <source>
        <dbReference type="ARBA" id="ARBA00022946"/>
    </source>
</evidence>
<evidence type="ECO:0000256" key="4">
    <source>
        <dbReference type="ARBA" id="ARBA00023054"/>
    </source>
</evidence>
<keyword evidence="2" id="KW-0809">Transit peptide</keyword>
<evidence type="ECO:0000256" key="5">
    <source>
        <dbReference type="ARBA" id="ARBA00023128"/>
    </source>
</evidence>
<evidence type="ECO:0000313" key="11">
    <source>
        <dbReference type="WBParaSite" id="HCON_00016174-00001"/>
    </source>
</evidence>
<evidence type="ECO:0000256" key="6">
    <source>
        <dbReference type="ARBA" id="ARBA00023274"/>
    </source>
</evidence>
<keyword evidence="6" id="KW-0687">Ribonucleoprotein</keyword>
<comment type="similarity">
    <text evidence="7">Belongs to the phosphatidylethanolamine-binding protein family. Mitochondrion-specific ribosomal protein mL38 subfamily.</text>
</comment>
<dbReference type="AlphaFoldDB" id="A0A7I4XWZ0"/>
<protein>
    <recommendedName>
        <fullName evidence="8">Large ribosomal subunit protein mL38</fullName>
    </recommendedName>
    <alternativeName>
        <fullName evidence="9">39S ribosomal protein L38, mitochondrial</fullName>
    </alternativeName>
</protein>
<dbReference type="SUPFAM" id="SSF49777">
    <property type="entry name" value="PEBP-like"/>
    <property type="match status" value="1"/>
</dbReference>
<evidence type="ECO:0000256" key="8">
    <source>
        <dbReference type="ARBA" id="ARBA00039444"/>
    </source>
</evidence>